<feature type="transmembrane region" description="Helical" evidence="1">
    <location>
        <begin position="423"/>
        <end position="441"/>
    </location>
</feature>
<dbReference type="OrthoDB" id="3021074at2759"/>
<dbReference type="Proteomes" id="UP000509510">
    <property type="component" value="Chromosome II"/>
</dbReference>
<proteinExistence type="predicted"/>
<feature type="transmembrane region" description="Helical" evidence="1">
    <location>
        <begin position="55"/>
        <end position="74"/>
    </location>
</feature>
<evidence type="ECO:0000313" key="3">
    <source>
        <dbReference type="Proteomes" id="UP000509510"/>
    </source>
</evidence>
<sequence>MTETAPLFVAQEALCYYPVSTIYDSCPRFLFYAMLLASCATRWTGWLVDVFLGAAATYAGTAAFQSFILVASPAKRPDPGRVDIPYISSATQKNDIRLSSDNFPALATNTDYVTVQPAALELDADAILAIVVTGYLVFLPLQCWSRILSHGRARTLLFSLWNVLMLAGAICALVYWPTLERTPTQYMFCYPDLPPYDQTINDGWESSWKTSTWNESVWSIFSNATKFNQLGDLCYNTCFNTSQILRQQTTLSSQVVASGDDQQGDGTFWSRVIYSKSYIYTLIALCFVLNFLLMIFKLIPYNSRIRYIQPVAIWRERREIYGDLKSKFWRAVAASKPQNTNHEVQNEQHKIKLSNTWRHIRPLLGIEFLKTWLDFIIDVAILVGLLFSIIISPLTVIAFVIWIEWYIRNDGPSQESPQQVGQWSYLLSIGLLLISAAILKLKYRLASQKELDYELDETRRHLEELQKIRTEKFGHSCGPTDFNV</sequence>
<keyword evidence="1" id="KW-1133">Transmembrane helix</keyword>
<feature type="transmembrane region" description="Helical" evidence="1">
    <location>
        <begin position="156"/>
        <end position="176"/>
    </location>
</feature>
<feature type="transmembrane region" description="Helical" evidence="1">
    <location>
        <begin position="126"/>
        <end position="144"/>
    </location>
</feature>
<keyword evidence="1" id="KW-0472">Membrane</keyword>
<dbReference type="KEGG" id="trg:TRUGW13939_04701"/>
<evidence type="ECO:0000256" key="1">
    <source>
        <dbReference type="SAM" id="Phobius"/>
    </source>
</evidence>
<feature type="transmembrane region" description="Helical" evidence="1">
    <location>
        <begin position="278"/>
        <end position="299"/>
    </location>
</feature>
<dbReference type="GeneID" id="55992201"/>
<dbReference type="AlphaFoldDB" id="A0A7H8QXV4"/>
<feature type="transmembrane region" description="Helical" evidence="1">
    <location>
        <begin position="379"/>
        <end position="403"/>
    </location>
</feature>
<organism evidence="2 3">
    <name type="scientific">Talaromyces rugulosus</name>
    <name type="common">Penicillium rugulosum</name>
    <dbReference type="NCBI Taxonomy" id="121627"/>
    <lineage>
        <taxon>Eukaryota</taxon>
        <taxon>Fungi</taxon>
        <taxon>Dikarya</taxon>
        <taxon>Ascomycota</taxon>
        <taxon>Pezizomycotina</taxon>
        <taxon>Eurotiomycetes</taxon>
        <taxon>Eurotiomycetidae</taxon>
        <taxon>Eurotiales</taxon>
        <taxon>Trichocomaceae</taxon>
        <taxon>Talaromyces</taxon>
        <taxon>Talaromyces sect. Islandici</taxon>
    </lineage>
</organism>
<keyword evidence="3" id="KW-1185">Reference proteome</keyword>
<dbReference type="RefSeq" id="XP_035343761.1">
    <property type="nucleotide sequence ID" value="XM_035487868.1"/>
</dbReference>
<dbReference type="EMBL" id="CP055899">
    <property type="protein sequence ID" value="QKX57583.1"/>
    <property type="molecule type" value="Genomic_DNA"/>
</dbReference>
<protein>
    <submittedName>
        <fullName evidence="2">Uncharacterized protein</fullName>
    </submittedName>
</protein>
<gene>
    <name evidence="2" type="ORF">TRUGW13939_04701</name>
</gene>
<accession>A0A7H8QXV4</accession>
<name>A0A7H8QXV4_TALRU</name>
<reference evidence="3" key="1">
    <citation type="submission" date="2020-06" db="EMBL/GenBank/DDBJ databases">
        <title>A chromosome-scale genome assembly of Talaromyces rugulosus W13939.</title>
        <authorList>
            <person name="Wang B."/>
            <person name="Guo L."/>
            <person name="Ye K."/>
            <person name="Wang L."/>
        </authorList>
    </citation>
    <scope>NUCLEOTIDE SEQUENCE [LARGE SCALE GENOMIC DNA]</scope>
    <source>
        <strain evidence="3">W13939</strain>
    </source>
</reference>
<evidence type="ECO:0000313" key="2">
    <source>
        <dbReference type="EMBL" id="QKX57583.1"/>
    </source>
</evidence>
<keyword evidence="1" id="KW-0812">Transmembrane</keyword>